<dbReference type="RefSeq" id="WP_126760053.1">
    <property type="nucleotide sequence ID" value="NZ_PIPZ01000003.1"/>
</dbReference>
<keyword evidence="2" id="KW-1185">Reference proteome</keyword>
<comment type="caution">
    <text evidence="1">The sequence shown here is derived from an EMBL/GenBank/DDBJ whole genome shotgun (WGS) entry which is preliminary data.</text>
</comment>
<dbReference type="Pfam" id="PF20126">
    <property type="entry name" value="TumE"/>
    <property type="match status" value="1"/>
</dbReference>
<evidence type="ECO:0000313" key="1">
    <source>
        <dbReference type="EMBL" id="RUO59203.1"/>
    </source>
</evidence>
<organism evidence="1 2">
    <name type="scientific">Pseudidiomarina marina</name>
    <dbReference type="NCBI Taxonomy" id="502366"/>
    <lineage>
        <taxon>Bacteria</taxon>
        <taxon>Pseudomonadati</taxon>
        <taxon>Pseudomonadota</taxon>
        <taxon>Gammaproteobacteria</taxon>
        <taxon>Alteromonadales</taxon>
        <taxon>Idiomarinaceae</taxon>
        <taxon>Pseudidiomarina</taxon>
    </lineage>
</organism>
<proteinExistence type="predicted"/>
<evidence type="ECO:0000313" key="2">
    <source>
        <dbReference type="Proteomes" id="UP000288127"/>
    </source>
</evidence>
<reference evidence="2" key="1">
    <citation type="journal article" date="2018" name="Front. Microbiol.">
        <title>Genome-Based Analysis Reveals the Taxonomy and Diversity of the Family Idiomarinaceae.</title>
        <authorList>
            <person name="Liu Y."/>
            <person name="Lai Q."/>
            <person name="Shao Z."/>
        </authorList>
    </citation>
    <scope>NUCLEOTIDE SEQUENCE [LARGE SCALE GENOMIC DNA]</scope>
    <source>
        <strain evidence="2">PIM1</strain>
    </source>
</reference>
<dbReference type="InterPro" id="IPR045397">
    <property type="entry name" value="TumE-like"/>
</dbReference>
<accession>A0A432YE46</accession>
<name>A0A432YE46_9GAMM</name>
<dbReference type="Proteomes" id="UP000288127">
    <property type="component" value="Unassembled WGS sequence"/>
</dbReference>
<gene>
    <name evidence="1" type="ORF">CWI76_09220</name>
</gene>
<sequence>MDVDYTIAALLDLSGTALYQEEGYWVFIEARIIDASKRVPHGIKYSLTLHDLSGKRVLGMDNAHRIRKATAYGKAPEQSDHIHKADGSVVPYTFINAAKLLEDFFDLADAYMKETH</sequence>
<dbReference type="EMBL" id="PIPZ01000003">
    <property type="protein sequence ID" value="RUO59203.1"/>
    <property type="molecule type" value="Genomic_DNA"/>
</dbReference>
<dbReference type="OrthoDB" id="7451512at2"/>
<protein>
    <submittedName>
        <fullName evidence="1">Uncharacterized protein</fullName>
    </submittedName>
</protein>
<dbReference type="AlphaFoldDB" id="A0A432YE46"/>